<keyword evidence="7" id="KW-0576">Peroxisome</keyword>
<evidence type="ECO:0000256" key="12">
    <source>
        <dbReference type="ARBA" id="ARBA00071021"/>
    </source>
</evidence>
<dbReference type="Pfam" id="PF00378">
    <property type="entry name" value="ECH_1"/>
    <property type="match status" value="1"/>
</dbReference>
<evidence type="ECO:0000256" key="7">
    <source>
        <dbReference type="ARBA" id="ARBA00023140"/>
    </source>
</evidence>
<comment type="caution">
    <text evidence="13">The sequence shown here is derived from an EMBL/GenBank/DDBJ whole genome shotgun (WGS) entry which is preliminary data.</text>
</comment>
<evidence type="ECO:0000256" key="8">
    <source>
        <dbReference type="ARBA" id="ARBA00023235"/>
    </source>
</evidence>
<dbReference type="GO" id="GO:0016853">
    <property type="term" value="F:isomerase activity"/>
    <property type="evidence" value="ECO:0007669"/>
    <property type="project" value="UniProtKB-KW"/>
</dbReference>
<evidence type="ECO:0000256" key="1">
    <source>
        <dbReference type="ARBA" id="ARBA00004275"/>
    </source>
</evidence>
<dbReference type="InterPro" id="IPR045002">
    <property type="entry name" value="Ech1-like"/>
</dbReference>
<reference evidence="13 14" key="1">
    <citation type="submission" date="2024-08" db="EMBL/GenBank/DDBJ databases">
        <title>Gnathostoma spinigerum genome.</title>
        <authorList>
            <person name="Gonzalez-Bertolin B."/>
            <person name="Monzon S."/>
            <person name="Zaballos A."/>
            <person name="Jimenez P."/>
            <person name="Dekumyoy P."/>
            <person name="Varona S."/>
            <person name="Cuesta I."/>
            <person name="Sumanam S."/>
            <person name="Adisakwattana P."/>
            <person name="Gasser R.B."/>
            <person name="Hernandez-Gonzalez A."/>
            <person name="Young N.D."/>
            <person name="Perteguer M.J."/>
        </authorList>
    </citation>
    <scope>NUCLEOTIDE SEQUENCE [LARGE SCALE GENOMIC DNA]</scope>
    <source>
        <strain evidence="13">AL3</strain>
        <tissue evidence="13">Liver</tissue>
    </source>
</reference>
<dbReference type="SUPFAM" id="SSF52096">
    <property type="entry name" value="ClpP/crotonase"/>
    <property type="match status" value="1"/>
</dbReference>
<dbReference type="Gene3D" id="3.90.226.10">
    <property type="entry name" value="2-enoyl-CoA Hydratase, Chain A, domain 1"/>
    <property type="match status" value="1"/>
</dbReference>
<dbReference type="InterPro" id="IPR029045">
    <property type="entry name" value="ClpP/crotonase-like_dom_sf"/>
</dbReference>
<organism evidence="13 14">
    <name type="scientific">Gnathostoma spinigerum</name>
    <dbReference type="NCBI Taxonomy" id="75299"/>
    <lineage>
        <taxon>Eukaryota</taxon>
        <taxon>Metazoa</taxon>
        <taxon>Ecdysozoa</taxon>
        <taxon>Nematoda</taxon>
        <taxon>Chromadorea</taxon>
        <taxon>Rhabditida</taxon>
        <taxon>Spirurina</taxon>
        <taxon>Gnathostomatomorpha</taxon>
        <taxon>Gnathostomatoidea</taxon>
        <taxon>Gnathostomatidae</taxon>
        <taxon>Gnathostoma</taxon>
    </lineage>
</organism>
<proteinExistence type="inferred from homology"/>
<dbReference type="GO" id="GO:0005777">
    <property type="term" value="C:peroxisome"/>
    <property type="evidence" value="ECO:0007669"/>
    <property type="project" value="UniProtKB-SubCell"/>
</dbReference>
<evidence type="ECO:0000313" key="13">
    <source>
        <dbReference type="EMBL" id="MFH4977650.1"/>
    </source>
</evidence>
<accession>A0ABD6EDD0</accession>
<dbReference type="Proteomes" id="UP001608902">
    <property type="component" value="Unassembled WGS sequence"/>
</dbReference>
<comment type="similarity">
    <text evidence="3">Belongs to the enoyl-CoA hydratase/isomerase family.</text>
</comment>
<comment type="function">
    <text evidence="11">Isomerization of 3-trans,5-cis-dienoyl-CoA to 2-trans,4-trans-dienoyl-CoA.</text>
</comment>
<dbReference type="PANTHER" id="PTHR43149">
    <property type="entry name" value="ENOYL-COA HYDRATASE"/>
    <property type="match status" value="1"/>
</dbReference>
<dbReference type="InterPro" id="IPR001753">
    <property type="entry name" value="Enoyl-CoA_hydra/iso"/>
</dbReference>
<comment type="subcellular location">
    <subcellularLocation>
        <location evidence="1">Peroxisome</location>
    </subcellularLocation>
</comment>
<comment type="pathway">
    <text evidence="2">Lipid metabolism; fatty acid beta-oxidation.</text>
</comment>
<dbReference type="Gene3D" id="1.10.12.10">
    <property type="entry name" value="Lyase 2-enoyl-coa Hydratase, Chain A, domain 2"/>
    <property type="match status" value="1"/>
</dbReference>
<sequence length="299" mass="32815">MSSLISSLRIGHYQCMRTLCSAVPQTKFLQVSEPIANVVHVELNRPEIGNAFNIDLWREIKLVFEHLATYSQCRSVVLSGAGKSFSVGLDLKSGVAELLQILESKELDVARKSWRLQKSIQLCQESFSALEKCPKPVIAAVHSHCIGAAINLITSADVRYASSDTNFSIREVKVGIIADVGVLNRINKLVGNDSFVREYALTGRDFGSAEALKLGLISRIFPDKKSCLEGSLALASEIAANSPIAVQGTKLTLNYARDHSVEDSLTFVRLMNQSQLQNEDMMKAASAVLSKKQVEFRDV</sequence>
<comment type="catalytic activity">
    <reaction evidence="10">
        <text>(3E,5Z,8Z,11Z,14Z)-eicosapentaenoyl-CoA = (2E,4E,8Z,11Z,14Z)-eicosapentaenoyl-CoA</text>
        <dbReference type="Rhea" id="RHEA:45224"/>
        <dbReference type="ChEBI" id="CHEBI:85090"/>
        <dbReference type="ChEBI" id="CHEBI:85091"/>
    </reaction>
</comment>
<evidence type="ECO:0000256" key="3">
    <source>
        <dbReference type="ARBA" id="ARBA00005254"/>
    </source>
</evidence>
<evidence type="ECO:0000256" key="2">
    <source>
        <dbReference type="ARBA" id="ARBA00005005"/>
    </source>
</evidence>
<evidence type="ECO:0000256" key="6">
    <source>
        <dbReference type="ARBA" id="ARBA00023098"/>
    </source>
</evidence>
<dbReference type="FunFam" id="3.90.226.10:FF:000024">
    <property type="entry name" value="Delta3,5-delta2,4-dienoyl-CoA isomerase"/>
    <property type="match status" value="1"/>
</dbReference>
<dbReference type="FunFam" id="1.10.12.10:FF:000004">
    <property type="entry name" value="Delta3,5-delta2,4-dienoyl-CoA isomerase"/>
    <property type="match status" value="1"/>
</dbReference>
<dbReference type="PANTHER" id="PTHR43149:SF2">
    <property type="entry name" value="DELTA(3,5)-DELTA(2,4)-DIENOYL-COA ISOMERASE, MITOCHONDRIAL"/>
    <property type="match status" value="1"/>
</dbReference>
<evidence type="ECO:0000256" key="10">
    <source>
        <dbReference type="ARBA" id="ARBA00052809"/>
    </source>
</evidence>
<dbReference type="AlphaFoldDB" id="A0ABD6EDD0"/>
<name>A0ABD6EDD0_9BILA</name>
<keyword evidence="14" id="KW-1185">Reference proteome</keyword>
<keyword evidence="4" id="KW-0276">Fatty acid metabolism</keyword>
<evidence type="ECO:0000256" key="9">
    <source>
        <dbReference type="ARBA" id="ARBA00051408"/>
    </source>
</evidence>
<evidence type="ECO:0000313" key="14">
    <source>
        <dbReference type="Proteomes" id="UP001608902"/>
    </source>
</evidence>
<dbReference type="GO" id="GO:0006631">
    <property type="term" value="P:fatty acid metabolic process"/>
    <property type="evidence" value="ECO:0007669"/>
    <property type="project" value="UniProtKB-KW"/>
</dbReference>
<gene>
    <name evidence="13" type="ORF">AB6A40_004359</name>
</gene>
<protein>
    <recommendedName>
        <fullName evidence="12">Delta(3,5)-Delta(2,4)-dienoyl-CoA isomerase, mitochondrial</fullName>
    </recommendedName>
</protein>
<comment type="catalytic activity">
    <reaction evidence="9">
        <text>(3E,5Z)-octadienoyl-CoA = (2E,4E)-octadienoyl-CoA</text>
        <dbReference type="Rhea" id="RHEA:45244"/>
        <dbReference type="ChEBI" id="CHEBI:62243"/>
        <dbReference type="ChEBI" id="CHEBI:85108"/>
    </reaction>
</comment>
<evidence type="ECO:0000256" key="4">
    <source>
        <dbReference type="ARBA" id="ARBA00022832"/>
    </source>
</evidence>
<dbReference type="CDD" id="cd06558">
    <property type="entry name" value="crotonase-like"/>
    <property type="match status" value="1"/>
</dbReference>
<keyword evidence="6" id="KW-0443">Lipid metabolism</keyword>
<evidence type="ECO:0000256" key="11">
    <source>
        <dbReference type="ARBA" id="ARBA00055786"/>
    </source>
</evidence>
<dbReference type="InterPro" id="IPR014748">
    <property type="entry name" value="Enoyl-CoA_hydra_C"/>
</dbReference>
<dbReference type="EMBL" id="JBGFUD010002479">
    <property type="protein sequence ID" value="MFH4977650.1"/>
    <property type="molecule type" value="Genomic_DNA"/>
</dbReference>
<keyword evidence="5" id="KW-0007">Acetylation</keyword>
<evidence type="ECO:0000256" key="5">
    <source>
        <dbReference type="ARBA" id="ARBA00022990"/>
    </source>
</evidence>
<keyword evidence="8" id="KW-0413">Isomerase</keyword>